<accession>A0A2G8BEK8</accession>
<dbReference type="Gene3D" id="3.40.50.1820">
    <property type="entry name" value="alpha/beta hydrolase"/>
    <property type="match status" value="1"/>
</dbReference>
<proteinExistence type="predicted"/>
<dbReference type="InterPro" id="IPR029058">
    <property type="entry name" value="AB_hydrolase_fold"/>
</dbReference>
<dbReference type="InterPro" id="IPR022742">
    <property type="entry name" value="Hydrolase_4"/>
</dbReference>
<sequence>MPASLTFDVSDAVASGERLTQAAWAFLPERPSEAPAILVCLAGGLYDKHYWHMEIPGHPGYSFGEHMSRAGYIVIAVDHLGVGESTDPVKSGPVGLELLATGDAEVVRQIRAKSADGSLIGGLPAMQVPIVGVGHSMGSCLITMVQAREGDGGYDAVALLGYGVQITNVHEHDADAADLEARIQQSLEIAYQVTGAKPGDSHVVAPRSYLADMFYAGEVPQEVMDADTAVQSRVPLRSAAEVTTPGFVEQYTPKLSVPVFLAFGAAIDVSPNPYSEPANYTGSPDVTLYLVPKAGHCHNFSSHRAMLWDRIAAWVPTVVR</sequence>
<dbReference type="Pfam" id="PF12146">
    <property type="entry name" value="Hydrolase_4"/>
    <property type="match status" value="1"/>
</dbReference>
<evidence type="ECO:0000313" key="1">
    <source>
        <dbReference type="EMBL" id="BCO34232.1"/>
    </source>
</evidence>
<dbReference type="STRING" id="110505.ACT16_02005"/>
<dbReference type="SUPFAM" id="SSF53474">
    <property type="entry name" value="alpha/beta-Hydrolases"/>
    <property type="match status" value="1"/>
</dbReference>
<protein>
    <submittedName>
        <fullName evidence="1">Uncharacterized protein</fullName>
    </submittedName>
</protein>
<reference evidence="1 2" key="1">
    <citation type="submission" date="2020-12" db="EMBL/GenBank/DDBJ databases">
        <title>Complete genome sequence of Mycobacterium heckeshornense JCM 15655T, closely related to a pathogenic non-tuberculous mycobacterial species Mycobacterium xenopi.</title>
        <authorList>
            <person name="Yoshida M."/>
            <person name="Fukano H."/>
            <person name="Asakura T."/>
            <person name="Suzuki M."/>
            <person name="Hoshino Y."/>
        </authorList>
    </citation>
    <scope>NUCLEOTIDE SEQUENCE [LARGE SCALE GENOMIC DNA]</scope>
    <source>
        <strain evidence="1 2">JCM 15655</strain>
    </source>
</reference>
<gene>
    <name evidence="1" type="ORF">MHEC_06650</name>
</gene>
<dbReference type="RefSeq" id="WP_048889771.1">
    <property type="nucleotide sequence ID" value="NZ_AP024237.1"/>
</dbReference>
<keyword evidence="2" id="KW-1185">Reference proteome</keyword>
<name>A0A2G8BEK8_9MYCO</name>
<dbReference type="AlphaFoldDB" id="A0A2G8BEK8"/>
<organism evidence="1 2">
    <name type="scientific">Mycobacterium heckeshornense</name>
    <dbReference type="NCBI Taxonomy" id="110505"/>
    <lineage>
        <taxon>Bacteria</taxon>
        <taxon>Bacillati</taxon>
        <taxon>Actinomycetota</taxon>
        <taxon>Actinomycetes</taxon>
        <taxon>Mycobacteriales</taxon>
        <taxon>Mycobacteriaceae</taxon>
        <taxon>Mycobacterium</taxon>
    </lineage>
</organism>
<dbReference type="OrthoDB" id="4512892at2"/>
<evidence type="ECO:0000313" key="2">
    <source>
        <dbReference type="Proteomes" id="UP000595446"/>
    </source>
</evidence>
<dbReference type="Proteomes" id="UP000595446">
    <property type="component" value="Chromosome"/>
</dbReference>
<dbReference type="EMBL" id="AP024237">
    <property type="protein sequence ID" value="BCO34232.1"/>
    <property type="molecule type" value="Genomic_DNA"/>
</dbReference>